<dbReference type="Proteomes" id="UP000296049">
    <property type="component" value="Unassembled WGS sequence"/>
</dbReference>
<evidence type="ECO:0000313" key="2">
    <source>
        <dbReference type="EMBL" id="EOB02751.1"/>
    </source>
</evidence>
<proteinExistence type="predicted"/>
<keyword evidence="3" id="KW-1185">Reference proteome</keyword>
<sequence>MTLPPRRVGWGVPPCAPVGISHPANTQRPPTQQDFSTHQGSATIGLHHRKCASSSAPISTPLKLADSGRMETHVGFTLQADDPHQEPSNYPAGGCGLNWP</sequence>
<feature type="region of interest" description="Disordered" evidence="1">
    <location>
        <begin position="79"/>
        <end position="100"/>
    </location>
</feature>
<protein>
    <submittedName>
        <fullName evidence="2">Uncharacterized protein</fullName>
    </submittedName>
</protein>
<dbReference type="EMBL" id="KB742931">
    <property type="protein sequence ID" value="EOB02751.1"/>
    <property type="molecule type" value="Genomic_DNA"/>
</dbReference>
<feature type="compositionally biased region" description="Polar residues" evidence="1">
    <location>
        <begin position="23"/>
        <end position="42"/>
    </location>
</feature>
<evidence type="ECO:0000313" key="3">
    <source>
        <dbReference type="Proteomes" id="UP000296049"/>
    </source>
</evidence>
<gene>
    <name evidence="2" type="ORF">Anapl_01610</name>
</gene>
<organism evidence="2 3">
    <name type="scientific">Anas platyrhynchos</name>
    <name type="common">Mallard</name>
    <name type="synonym">Anas boschas</name>
    <dbReference type="NCBI Taxonomy" id="8839"/>
    <lineage>
        <taxon>Eukaryota</taxon>
        <taxon>Metazoa</taxon>
        <taxon>Chordata</taxon>
        <taxon>Craniata</taxon>
        <taxon>Vertebrata</taxon>
        <taxon>Euteleostomi</taxon>
        <taxon>Archelosauria</taxon>
        <taxon>Archosauria</taxon>
        <taxon>Dinosauria</taxon>
        <taxon>Saurischia</taxon>
        <taxon>Theropoda</taxon>
        <taxon>Coelurosauria</taxon>
        <taxon>Aves</taxon>
        <taxon>Neognathae</taxon>
        <taxon>Galloanserae</taxon>
        <taxon>Anseriformes</taxon>
        <taxon>Anatidae</taxon>
        <taxon>Anatinae</taxon>
        <taxon>Anas</taxon>
    </lineage>
</organism>
<evidence type="ECO:0000256" key="1">
    <source>
        <dbReference type="SAM" id="MobiDB-lite"/>
    </source>
</evidence>
<feature type="region of interest" description="Disordered" evidence="1">
    <location>
        <begin position="1"/>
        <end position="63"/>
    </location>
</feature>
<accession>R0JYR5</accession>
<name>R0JYR5_ANAPL</name>
<reference evidence="3" key="1">
    <citation type="journal article" date="2013" name="Nat. Genet.">
        <title>The duck genome and transcriptome provide insight into an avian influenza virus reservoir species.</title>
        <authorList>
            <person name="Huang Y."/>
            <person name="Li Y."/>
            <person name="Burt D.W."/>
            <person name="Chen H."/>
            <person name="Zhang Y."/>
            <person name="Qian W."/>
            <person name="Kim H."/>
            <person name="Gan S."/>
            <person name="Zhao Y."/>
            <person name="Li J."/>
            <person name="Yi K."/>
            <person name="Feng H."/>
            <person name="Zhu P."/>
            <person name="Li B."/>
            <person name="Liu Q."/>
            <person name="Fairley S."/>
            <person name="Magor K.E."/>
            <person name="Du Z."/>
            <person name="Hu X."/>
            <person name="Goodman L."/>
            <person name="Tafer H."/>
            <person name="Vignal A."/>
            <person name="Lee T."/>
            <person name="Kim K.W."/>
            <person name="Sheng Z."/>
            <person name="An Y."/>
            <person name="Searle S."/>
            <person name="Herrero J."/>
            <person name="Groenen M.A."/>
            <person name="Crooijmans R.P."/>
            <person name="Faraut T."/>
            <person name="Cai Q."/>
            <person name="Webster R.G."/>
            <person name="Aldridge J.R."/>
            <person name="Warren W.C."/>
            <person name="Bartschat S."/>
            <person name="Kehr S."/>
            <person name="Marz M."/>
            <person name="Stadler P.F."/>
            <person name="Smith J."/>
            <person name="Kraus R.H."/>
            <person name="Zhao Y."/>
            <person name="Ren L."/>
            <person name="Fei J."/>
            <person name="Morisson M."/>
            <person name="Kaiser P."/>
            <person name="Griffin D.K."/>
            <person name="Rao M."/>
            <person name="Pitel F."/>
            <person name="Wang J."/>
            <person name="Li N."/>
        </authorList>
    </citation>
    <scope>NUCLEOTIDE SEQUENCE [LARGE SCALE GENOMIC DNA]</scope>
</reference>
<dbReference type="AlphaFoldDB" id="R0JYR5"/>